<dbReference type="PANTHER" id="PTHR31689:SF0">
    <property type="entry name" value="DIAMINOPIMELATE EPIMERASE"/>
    <property type="match status" value="1"/>
</dbReference>
<dbReference type="Proteomes" id="UP001165561">
    <property type="component" value="Unassembled WGS sequence"/>
</dbReference>
<evidence type="ECO:0000256" key="1">
    <source>
        <dbReference type="ARBA" id="ARBA00010219"/>
    </source>
</evidence>
<accession>A0ABT5TS95</accession>
<sequence length="103" mass="10555">AAADLTREARYDPAPSEGTNLELVVPLGEVEAAGVRVGTVRMRVLERGVGETRSCGTGTCAAALAVRAWAGASAPDVWRVLVPGGEVTVRVTGERVALTGPAE</sequence>
<feature type="non-terminal residue" evidence="3">
    <location>
        <position position="1"/>
    </location>
</feature>
<keyword evidence="2" id="KW-0413">Isomerase</keyword>
<evidence type="ECO:0000313" key="3">
    <source>
        <dbReference type="EMBL" id="MDD9204922.1"/>
    </source>
</evidence>
<organism evidence="3 4">
    <name type="scientific">Georgenia halotolerans</name>
    <dbReference type="NCBI Taxonomy" id="3028317"/>
    <lineage>
        <taxon>Bacteria</taxon>
        <taxon>Bacillati</taxon>
        <taxon>Actinomycetota</taxon>
        <taxon>Actinomycetes</taxon>
        <taxon>Micrococcales</taxon>
        <taxon>Bogoriellaceae</taxon>
        <taxon>Georgenia</taxon>
    </lineage>
</organism>
<dbReference type="Gene3D" id="3.10.310.10">
    <property type="entry name" value="Diaminopimelate Epimerase, Chain A, domain 1"/>
    <property type="match status" value="1"/>
</dbReference>
<comment type="caution">
    <text evidence="3">The sequence shown here is derived from an EMBL/GenBank/DDBJ whole genome shotgun (WGS) entry which is preliminary data.</text>
</comment>
<evidence type="ECO:0000256" key="2">
    <source>
        <dbReference type="ARBA" id="ARBA00023235"/>
    </source>
</evidence>
<name>A0ABT5TS95_9MICO</name>
<comment type="similarity">
    <text evidence="1">Belongs to the diaminopimelate epimerase family.</text>
</comment>
<dbReference type="SUPFAM" id="SSF54506">
    <property type="entry name" value="Diaminopimelate epimerase-like"/>
    <property type="match status" value="1"/>
</dbReference>
<dbReference type="InterPro" id="IPR001653">
    <property type="entry name" value="DAP_epimerase_DapF"/>
</dbReference>
<protein>
    <submittedName>
        <fullName evidence="3">Diaminopimelate epimerase</fullName>
    </submittedName>
</protein>
<gene>
    <name evidence="3" type="ORF">PU560_00415</name>
</gene>
<proteinExistence type="inferred from homology"/>
<reference evidence="3" key="1">
    <citation type="submission" date="2023-02" db="EMBL/GenBank/DDBJ databases">
        <title>Georgenia sp.10Sc9-8, isolated from a soil sample collected from the Taklamakan desert.</title>
        <authorList>
            <person name="Liu S."/>
        </authorList>
    </citation>
    <scope>NUCLEOTIDE SEQUENCE</scope>
    <source>
        <strain evidence="3">10Sc9-8</strain>
    </source>
</reference>
<feature type="non-terminal residue" evidence="3">
    <location>
        <position position="103"/>
    </location>
</feature>
<dbReference type="EMBL" id="JARACI010000094">
    <property type="protein sequence ID" value="MDD9204922.1"/>
    <property type="molecule type" value="Genomic_DNA"/>
</dbReference>
<keyword evidence="4" id="KW-1185">Reference proteome</keyword>
<dbReference type="PANTHER" id="PTHR31689">
    <property type="entry name" value="DIAMINOPIMELATE EPIMERASE, CHLOROPLASTIC"/>
    <property type="match status" value="1"/>
</dbReference>
<evidence type="ECO:0000313" key="4">
    <source>
        <dbReference type="Proteomes" id="UP001165561"/>
    </source>
</evidence>
<dbReference type="Pfam" id="PF01678">
    <property type="entry name" value="DAP_epimerase"/>
    <property type="match status" value="1"/>
</dbReference>